<evidence type="ECO:0000313" key="3">
    <source>
        <dbReference type="Proteomes" id="UP000664357"/>
    </source>
</evidence>
<dbReference type="EMBL" id="JAFREL020000004">
    <property type="protein sequence ID" value="MEO1772166.1"/>
    <property type="molecule type" value="Genomic_DNA"/>
</dbReference>
<dbReference type="InterPro" id="IPR025736">
    <property type="entry name" value="PucR_C-HTH_dom"/>
</dbReference>
<protein>
    <recommendedName>
        <fullName evidence="1">PucR C-terminal helix-turn-helix domain-containing protein</fullName>
    </recommendedName>
</protein>
<name>A0ABV0EUF0_9ENTE</name>
<evidence type="ECO:0000313" key="2">
    <source>
        <dbReference type="EMBL" id="MEO1772166.1"/>
    </source>
</evidence>
<dbReference type="Pfam" id="PF13556">
    <property type="entry name" value="HTH_30"/>
    <property type="match status" value="1"/>
</dbReference>
<feature type="domain" description="PucR C-terminal helix-turn-helix" evidence="1">
    <location>
        <begin position="226"/>
        <end position="282"/>
    </location>
</feature>
<reference evidence="2 3" key="1">
    <citation type="submission" date="2024-02" db="EMBL/GenBank/DDBJ databases">
        <title>The Genome Sequence of Enterococcus sp. DIV0159.</title>
        <authorList>
            <person name="Earl A."/>
            <person name="Manson A."/>
            <person name="Gilmore M."/>
            <person name="Sanders J."/>
            <person name="Shea T."/>
            <person name="Howe W."/>
            <person name="Livny J."/>
            <person name="Cuomo C."/>
            <person name="Neafsey D."/>
            <person name="Birren B."/>
        </authorList>
    </citation>
    <scope>NUCLEOTIDE SEQUENCE [LARGE SCALE GENOMIC DNA]</scope>
    <source>
        <strain evidence="2 3">665A</strain>
    </source>
</reference>
<comment type="caution">
    <text evidence="2">The sequence shown here is derived from an EMBL/GenBank/DDBJ whole genome shotgun (WGS) entry which is preliminary data.</text>
</comment>
<dbReference type="RefSeq" id="WP_207701928.1">
    <property type="nucleotide sequence ID" value="NZ_JAFREL020000004.1"/>
</dbReference>
<dbReference type="InterPro" id="IPR009057">
    <property type="entry name" value="Homeodomain-like_sf"/>
</dbReference>
<dbReference type="Proteomes" id="UP000664357">
    <property type="component" value="Unassembled WGS sequence"/>
</dbReference>
<dbReference type="PANTHER" id="PTHR33744">
    <property type="entry name" value="CARBOHYDRATE DIACID REGULATOR"/>
    <property type="match status" value="1"/>
</dbReference>
<dbReference type="InterPro" id="IPR051448">
    <property type="entry name" value="CdaR-like_regulators"/>
</dbReference>
<keyword evidence="3" id="KW-1185">Reference proteome</keyword>
<organism evidence="2 3">
    <name type="scientific">Candidatus Enterococcus ferrettii</name>
    <dbReference type="NCBI Taxonomy" id="2815324"/>
    <lineage>
        <taxon>Bacteria</taxon>
        <taxon>Bacillati</taxon>
        <taxon>Bacillota</taxon>
        <taxon>Bacilli</taxon>
        <taxon>Lactobacillales</taxon>
        <taxon>Enterococcaceae</taxon>
        <taxon>Enterococcus</taxon>
    </lineage>
</organism>
<dbReference type="InterPro" id="IPR042070">
    <property type="entry name" value="PucR_C-HTH_sf"/>
</dbReference>
<dbReference type="PANTHER" id="PTHR33744:SF15">
    <property type="entry name" value="CARBOHYDRATE DIACID REGULATOR"/>
    <property type="match status" value="1"/>
</dbReference>
<accession>A0ABV0EUF0</accession>
<evidence type="ECO:0000259" key="1">
    <source>
        <dbReference type="Pfam" id="PF13556"/>
    </source>
</evidence>
<proteinExistence type="predicted"/>
<sequence>MLNYQEIKALFPAAVLADSPHPIDEITYFRHKNQYIGIPNSEFTPREKQLLKLLLPQSKLSVDNKLWYQILFQHKTIKTQESYRLIQVKFQQADPLMLKAWQNEIKEILPALVDILVLERQQAILIEAFSGEPFSAADLKGIFLALDTDFTFSTKLFVGPFHQSDHDFTNLLQEEKQLFTFGEDYLRTVKCVTLPQLSVPYFSIHSAQDSYLLASLYKDWFASDELLEIIPALWSNHGNISSTAKVLFLHRNTLLYKLDKFQIETFIDLKNIDQLFLCYLILINYHY</sequence>
<gene>
    <name evidence="2" type="ORF">JZO67_004148</name>
</gene>
<dbReference type="Gene3D" id="1.10.10.2840">
    <property type="entry name" value="PucR C-terminal helix-turn-helix domain"/>
    <property type="match status" value="1"/>
</dbReference>
<dbReference type="SUPFAM" id="SSF46689">
    <property type="entry name" value="Homeodomain-like"/>
    <property type="match status" value="1"/>
</dbReference>